<gene>
    <name evidence="3" type="ORF">GSF12_02075</name>
    <name evidence="2" type="ORF">NP7_01800</name>
</gene>
<evidence type="ECO:0000313" key="3">
    <source>
        <dbReference type="EMBL" id="QHG08793.1"/>
    </source>
</evidence>
<reference evidence="3" key="5">
    <citation type="journal article" date="2020" name="Microbiol. Resour. Announc.">
        <title>Complete Genome Sequence of Moraxella osloensis Strain YV1, Isolated from an Australian Wastewater Treatment Plant.</title>
        <authorList>
            <person name="Batinovic S."/>
            <person name="Rice D.T.F."/>
            <person name="Seviour R.J."/>
            <person name="Petrovski S."/>
        </authorList>
    </citation>
    <scope>NUCLEOTIDE SEQUENCE</scope>
    <source>
        <strain evidence="3">YV1</strain>
    </source>
</reference>
<evidence type="ECO:0000259" key="1">
    <source>
        <dbReference type="Pfam" id="PF01850"/>
    </source>
</evidence>
<dbReference type="Pfam" id="PF01850">
    <property type="entry name" value="PIN"/>
    <property type="match status" value="1"/>
</dbReference>
<proteinExistence type="predicted"/>
<name>A0A2D2LSX0_FAUOS</name>
<sequence>MNQKSVLVDANILIAVIDGKDDNPNHIEAKQKFNDLIAQNATIAITPLIRYEVLRGVKSISIDEAQEILDDFVEFNITDKEANPSARIFHFSRSQDFSAKDTGIRLDKQNFDVFHYVVAKIRNLELVNVNQKDFNKIENVIKLMPNPPFK</sequence>
<evidence type="ECO:0000313" key="4">
    <source>
        <dbReference type="Proteomes" id="UP000229340"/>
    </source>
</evidence>
<evidence type="ECO:0000313" key="2">
    <source>
        <dbReference type="EMBL" id="ATR78116.1"/>
    </source>
</evidence>
<dbReference type="SUPFAM" id="SSF88723">
    <property type="entry name" value="PIN domain-like"/>
    <property type="match status" value="1"/>
</dbReference>
<dbReference type="EMBL" id="CP047226">
    <property type="protein sequence ID" value="QHG08793.1"/>
    <property type="molecule type" value="Genomic_DNA"/>
</dbReference>
<feature type="domain" description="PIN" evidence="1">
    <location>
        <begin position="6"/>
        <end position="138"/>
    </location>
</feature>
<evidence type="ECO:0000313" key="5">
    <source>
        <dbReference type="Proteomes" id="UP000464046"/>
    </source>
</evidence>
<reference evidence="4" key="1">
    <citation type="submission" date="2017-11" db="EMBL/GenBank/DDBJ databases">
        <title>Complete genome sequence of Moraxella osloensis NP7 isolated from human skin.</title>
        <authorList>
            <person name="Lee K."/>
            <person name="Lim J.Y."/>
            <person name="Hwang I."/>
        </authorList>
    </citation>
    <scope>NUCLEOTIDE SEQUENCE [LARGE SCALE GENOMIC DNA]</scope>
    <source>
        <strain evidence="4">NP7</strain>
    </source>
</reference>
<dbReference type="InterPro" id="IPR029060">
    <property type="entry name" value="PIN-like_dom_sf"/>
</dbReference>
<reference evidence="2" key="3">
    <citation type="journal article" date="2018" name="Misainmurhag Hoiji">
        <title>Complete genome sequence of multidrug-resistant Moraxella osloensis NP7 with multiple plasmids isolated from human skin.</title>
        <authorList>
            <person name="Ganzorig M."/>
            <person name="Lim J.Y."/>
            <person name="Hwang I."/>
            <person name="Lee K."/>
        </authorList>
    </citation>
    <scope>NUCLEOTIDE SEQUENCE</scope>
    <source>
        <strain evidence="2">NP7</strain>
    </source>
</reference>
<dbReference type="AlphaFoldDB" id="A0A2D2LSX0"/>
<dbReference type="Proteomes" id="UP000229340">
    <property type="component" value="Chromosome"/>
</dbReference>
<accession>A0A2D2LSX0</accession>
<dbReference type="InterPro" id="IPR002716">
    <property type="entry name" value="PIN_dom"/>
</dbReference>
<reference evidence="5" key="4">
    <citation type="submission" date="2019-12" db="EMBL/GenBank/DDBJ databases">
        <title>Whole genome sequence of Moraxella osloensis YV1.</title>
        <authorList>
            <person name="Batinovic S."/>
            <person name="Rice D.T.F."/>
            <person name="Petrovski S."/>
        </authorList>
    </citation>
    <scope>NUCLEOTIDE SEQUENCE [LARGE SCALE GENOMIC DNA]</scope>
    <source>
        <strain evidence="5">YV1</strain>
    </source>
</reference>
<dbReference type="Gene3D" id="3.40.50.1010">
    <property type="entry name" value="5'-nuclease"/>
    <property type="match status" value="1"/>
</dbReference>
<reference evidence="2" key="2">
    <citation type="journal article" date="2018" name="Genome Announc.">
        <title>Complete Genome Sequences of Three Moraxella osloensis Strains Isolated from Human Skin.</title>
        <authorList>
            <person name="Lim J.Y."/>
            <person name="Hwang I."/>
            <person name="Ganzorig M."/>
            <person name="Huang S.L."/>
            <person name="Cho G.S."/>
            <person name="Franz C.M.A.P."/>
            <person name="Lee K."/>
        </authorList>
    </citation>
    <scope>NUCLEOTIDE SEQUENCE</scope>
    <source>
        <strain evidence="2">NP7</strain>
    </source>
</reference>
<dbReference type="RefSeq" id="WP_051499975.1">
    <property type="nucleotide sequence ID" value="NZ_CP024443.1"/>
</dbReference>
<dbReference type="EMBL" id="CP024443">
    <property type="protein sequence ID" value="ATR78116.1"/>
    <property type="molecule type" value="Genomic_DNA"/>
</dbReference>
<protein>
    <submittedName>
        <fullName evidence="2">PIN domain-containing protein</fullName>
    </submittedName>
</protein>
<organism evidence="2 4">
    <name type="scientific">Faucicola osloensis</name>
    <name type="common">Moraxella osloensis</name>
    <dbReference type="NCBI Taxonomy" id="34062"/>
    <lineage>
        <taxon>Bacteria</taxon>
        <taxon>Pseudomonadati</taxon>
        <taxon>Pseudomonadota</taxon>
        <taxon>Gammaproteobacteria</taxon>
        <taxon>Moraxellales</taxon>
        <taxon>Moraxellaceae</taxon>
        <taxon>Faucicola</taxon>
    </lineage>
</organism>